<dbReference type="RefSeq" id="WP_170012659.1">
    <property type="nucleotide sequence ID" value="NZ_JABCRE010000003.1"/>
</dbReference>
<proteinExistence type="predicted"/>
<evidence type="ECO:0000313" key="3">
    <source>
        <dbReference type="Proteomes" id="UP000561181"/>
    </source>
</evidence>
<sequence>MPAFFLALVAVALTSFGGRDQLLMADLSARQGGRLGLLVVGCIIAVITAAAMALSGQYIASILPSAGKTMLVAFALFAAAFELAWPVKVKPPKEPTYSLGATAIVMLARQLGDGSRFLIFAFAASTGTPWFAAAGGALGGMIAIAAGWTMAEDLPVILPLKLIRRVLAAIILIVGIYVGLSARGIVG</sequence>
<evidence type="ECO:0008006" key="4">
    <source>
        <dbReference type="Google" id="ProtNLM"/>
    </source>
</evidence>
<dbReference type="AlphaFoldDB" id="A0A848QN99"/>
<organism evidence="2 3">
    <name type="scientific">Pontixanthobacter rizhaonensis</name>
    <dbReference type="NCBI Taxonomy" id="2730337"/>
    <lineage>
        <taxon>Bacteria</taxon>
        <taxon>Pseudomonadati</taxon>
        <taxon>Pseudomonadota</taxon>
        <taxon>Alphaproteobacteria</taxon>
        <taxon>Sphingomonadales</taxon>
        <taxon>Erythrobacteraceae</taxon>
        <taxon>Pontixanthobacter</taxon>
    </lineage>
</organism>
<feature type="transmembrane region" description="Helical" evidence="1">
    <location>
        <begin position="162"/>
        <end position="180"/>
    </location>
</feature>
<keyword evidence="3" id="KW-1185">Reference proteome</keyword>
<keyword evidence="1" id="KW-1133">Transmembrane helix</keyword>
<name>A0A848QN99_9SPHN</name>
<feature type="transmembrane region" description="Helical" evidence="1">
    <location>
        <begin position="66"/>
        <end position="85"/>
    </location>
</feature>
<dbReference type="EMBL" id="JABCRE010000003">
    <property type="protein sequence ID" value="NMW32220.1"/>
    <property type="molecule type" value="Genomic_DNA"/>
</dbReference>
<feature type="transmembrane region" description="Helical" evidence="1">
    <location>
        <begin position="130"/>
        <end position="150"/>
    </location>
</feature>
<keyword evidence="1" id="KW-0472">Membrane</keyword>
<reference evidence="2 3" key="1">
    <citation type="submission" date="2020-04" db="EMBL/GenBank/DDBJ databases">
        <authorList>
            <person name="Liu A."/>
        </authorList>
    </citation>
    <scope>NUCLEOTIDE SEQUENCE [LARGE SCALE GENOMIC DNA]</scope>
    <source>
        <strain evidence="2 3">RZ02</strain>
    </source>
</reference>
<dbReference type="Proteomes" id="UP000561181">
    <property type="component" value="Unassembled WGS sequence"/>
</dbReference>
<keyword evidence="1" id="KW-0812">Transmembrane</keyword>
<comment type="caution">
    <text evidence="2">The sequence shown here is derived from an EMBL/GenBank/DDBJ whole genome shotgun (WGS) entry which is preliminary data.</text>
</comment>
<feature type="transmembrane region" description="Helical" evidence="1">
    <location>
        <begin position="33"/>
        <end position="54"/>
    </location>
</feature>
<evidence type="ECO:0000313" key="2">
    <source>
        <dbReference type="EMBL" id="NMW32220.1"/>
    </source>
</evidence>
<gene>
    <name evidence="2" type="ORF">HKD42_09115</name>
</gene>
<evidence type="ECO:0000256" key="1">
    <source>
        <dbReference type="SAM" id="Phobius"/>
    </source>
</evidence>
<accession>A0A848QN99</accession>
<protein>
    <recommendedName>
        <fullName evidence="4">GDT1 family protein</fullName>
    </recommendedName>
</protein>